<evidence type="ECO:0000256" key="2">
    <source>
        <dbReference type="ARBA" id="ARBA00022692"/>
    </source>
</evidence>
<evidence type="ECO:0000256" key="4">
    <source>
        <dbReference type="ARBA" id="ARBA00023136"/>
    </source>
</evidence>
<feature type="transmembrane region" description="Helical" evidence="5">
    <location>
        <begin position="62"/>
        <end position="82"/>
    </location>
</feature>
<evidence type="ECO:0000313" key="7">
    <source>
        <dbReference type="Proteomes" id="UP001319200"/>
    </source>
</evidence>
<dbReference type="GO" id="GO:0009403">
    <property type="term" value="P:toxin biosynthetic process"/>
    <property type="evidence" value="ECO:0007669"/>
    <property type="project" value="InterPro"/>
</dbReference>
<name>A0AAP2DT48_9BACT</name>
<dbReference type="Proteomes" id="UP001319200">
    <property type="component" value="Unassembled WGS sequence"/>
</dbReference>
<dbReference type="PANTHER" id="PTHR37306">
    <property type="entry name" value="COLICIN V PRODUCTION PROTEIN"/>
    <property type="match status" value="1"/>
</dbReference>
<protein>
    <submittedName>
        <fullName evidence="6">CvpA family protein</fullName>
    </submittedName>
</protein>
<dbReference type="RefSeq" id="WP_254168368.1">
    <property type="nucleotide sequence ID" value="NZ_JAHESF010000033.1"/>
</dbReference>
<dbReference type="GO" id="GO:0016020">
    <property type="term" value="C:membrane"/>
    <property type="evidence" value="ECO:0007669"/>
    <property type="project" value="UniProtKB-SubCell"/>
</dbReference>
<gene>
    <name evidence="6" type="ORF">KK083_24390</name>
</gene>
<feature type="transmembrane region" description="Helical" evidence="5">
    <location>
        <begin position="28"/>
        <end position="50"/>
    </location>
</feature>
<organism evidence="6 7">
    <name type="scientific">Chryseosolibacter histidini</name>
    <dbReference type="NCBI Taxonomy" id="2782349"/>
    <lineage>
        <taxon>Bacteria</taxon>
        <taxon>Pseudomonadati</taxon>
        <taxon>Bacteroidota</taxon>
        <taxon>Cytophagia</taxon>
        <taxon>Cytophagales</taxon>
        <taxon>Chryseotaleaceae</taxon>
        <taxon>Chryseosolibacter</taxon>
    </lineage>
</organism>
<dbReference type="PANTHER" id="PTHR37306:SF1">
    <property type="entry name" value="COLICIN V PRODUCTION PROTEIN"/>
    <property type="match status" value="1"/>
</dbReference>
<dbReference type="InterPro" id="IPR003825">
    <property type="entry name" value="Colicin-V_CvpA"/>
</dbReference>
<sequence>MSGIDIVICVILLIGAYTGFKEGFLMELFSFLAILLGVLGGFKLMGWAMLMLGDKFNVDQKVLPYVAFAVVFIAIVIAVRLLGNLIKVSIDKTFLGRVDQVAGAILGFFKTAFLLSVILWIVDSLKVDLPLRWTADSWILPKVAGFAPVITGWIGEFFPVFKDVF</sequence>
<proteinExistence type="predicted"/>
<keyword evidence="4 5" id="KW-0472">Membrane</keyword>
<evidence type="ECO:0000256" key="5">
    <source>
        <dbReference type="SAM" id="Phobius"/>
    </source>
</evidence>
<feature type="transmembrane region" description="Helical" evidence="5">
    <location>
        <begin position="102"/>
        <end position="122"/>
    </location>
</feature>
<keyword evidence="3 5" id="KW-1133">Transmembrane helix</keyword>
<dbReference type="AlphaFoldDB" id="A0AAP2DT48"/>
<keyword evidence="7" id="KW-1185">Reference proteome</keyword>
<evidence type="ECO:0000256" key="3">
    <source>
        <dbReference type="ARBA" id="ARBA00022989"/>
    </source>
</evidence>
<accession>A0AAP2DT48</accession>
<comment type="subcellular location">
    <subcellularLocation>
        <location evidence="1">Membrane</location>
        <topology evidence="1">Multi-pass membrane protein</topology>
    </subcellularLocation>
</comment>
<dbReference type="Pfam" id="PF02674">
    <property type="entry name" value="Colicin_V"/>
    <property type="match status" value="1"/>
</dbReference>
<dbReference type="EMBL" id="JAHESF010000033">
    <property type="protein sequence ID" value="MBT1700049.1"/>
    <property type="molecule type" value="Genomic_DNA"/>
</dbReference>
<evidence type="ECO:0000256" key="1">
    <source>
        <dbReference type="ARBA" id="ARBA00004141"/>
    </source>
</evidence>
<keyword evidence="2 5" id="KW-0812">Transmembrane</keyword>
<reference evidence="6 7" key="1">
    <citation type="submission" date="2021-05" db="EMBL/GenBank/DDBJ databases">
        <title>A Polyphasic approach of four new species of the genus Ohtaekwangia: Ohtaekwangia histidinii sp. nov., Ohtaekwangia cretensis sp. nov., Ohtaekwangia indiensis sp. nov., Ohtaekwangia reichenbachii sp. nov. from diverse environment.</title>
        <authorList>
            <person name="Octaviana S."/>
        </authorList>
    </citation>
    <scope>NUCLEOTIDE SEQUENCE [LARGE SCALE GENOMIC DNA]</scope>
    <source>
        <strain evidence="6 7">PWU4</strain>
    </source>
</reference>
<comment type="caution">
    <text evidence="6">The sequence shown here is derived from an EMBL/GenBank/DDBJ whole genome shotgun (WGS) entry which is preliminary data.</text>
</comment>
<evidence type="ECO:0000313" key="6">
    <source>
        <dbReference type="EMBL" id="MBT1700049.1"/>
    </source>
</evidence>